<keyword evidence="2" id="KW-0863">Zinc-finger</keyword>
<keyword evidence="6" id="KW-1185">Reference proteome</keyword>
<protein>
    <recommendedName>
        <fullName evidence="4">MYND-type domain-containing protein</fullName>
    </recommendedName>
</protein>
<evidence type="ECO:0000256" key="3">
    <source>
        <dbReference type="ARBA" id="ARBA00022833"/>
    </source>
</evidence>
<evidence type="ECO:0000313" key="6">
    <source>
        <dbReference type="Proteomes" id="UP000008694"/>
    </source>
</evidence>
<dbReference type="GO" id="GO:0008270">
    <property type="term" value="F:zinc ion binding"/>
    <property type="evidence" value="ECO:0007669"/>
    <property type="project" value="UniProtKB-KW"/>
</dbReference>
<dbReference type="SUPFAM" id="SSF144232">
    <property type="entry name" value="HIT/MYND zinc finger-like"/>
    <property type="match status" value="1"/>
</dbReference>
<dbReference type="EMBL" id="GL348715">
    <property type="protein sequence ID" value="EFH61728.1"/>
    <property type="molecule type" value="Genomic_DNA"/>
</dbReference>
<dbReference type="HOGENOM" id="CLU_034791_0_0_1"/>
<proteinExistence type="predicted"/>
<keyword evidence="1" id="KW-0479">Metal-binding</keyword>
<keyword evidence="3" id="KW-0862">Zinc</keyword>
<dbReference type="GO" id="GO:0008168">
    <property type="term" value="F:methyltransferase activity"/>
    <property type="evidence" value="ECO:0007669"/>
    <property type="project" value="InterPro"/>
</dbReference>
<evidence type="ECO:0000256" key="2">
    <source>
        <dbReference type="ARBA" id="ARBA00022771"/>
    </source>
</evidence>
<dbReference type="Gramene" id="scaffold_302605.1">
    <property type="protein sequence ID" value="scaffold_302605.1"/>
    <property type="gene ID" value="scaffold_302605.1"/>
</dbReference>
<evidence type="ECO:0000313" key="5">
    <source>
        <dbReference type="EMBL" id="EFH61728.1"/>
    </source>
</evidence>
<organism evidence="6">
    <name type="scientific">Arabidopsis lyrata subsp. lyrata</name>
    <name type="common">Lyre-leaved rock-cress</name>
    <dbReference type="NCBI Taxonomy" id="81972"/>
    <lineage>
        <taxon>Eukaryota</taxon>
        <taxon>Viridiplantae</taxon>
        <taxon>Streptophyta</taxon>
        <taxon>Embryophyta</taxon>
        <taxon>Tracheophyta</taxon>
        <taxon>Spermatophyta</taxon>
        <taxon>Magnoliopsida</taxon>
        <taxon>eudicotyledons</taxon>
        <taxon>Gunneridae</taxon>
        <taxon>Pentapetalae</taxon>
        <taxon>rosids</taxon>
        <taxon>malvids</taxon>
        <taxon>Brassicales</taxon>
        <taxon>Brassicaceae</taxon>
        <taxon>Camelineae</taxon>
        <taxon>Arabidopsis</taxon>
    </lineage>
</organism>
<dbReference type="Pfam" id="PF01753">
    <property type="entry name" value="zf-MYND"/>
    <property type="match status" value="1"/>
</dbReference>
<sequence>MDSVCKTDEKIAALLSPLPTLQQQEYFNKLITSRRCNGIEVKLNETIGKGVYVNSEFQEDELILKDQILVGIQHSSNKVDCLVCSFCFRFVGSIEKQIGRKLYFKNLGVSGCCDGDSSESGEDECVKYNGNEEQCGGSSSSHNTLPEGVVSSLMNGEMALPYTDMFPLPSPLSCPGGCQEAFYCSESCAEADWESSHSLLCTGEKSESNSREALGEFIKHANDTNDIFLLAAKAIAFTILRYRKLKAEHVDKKAKQSEPKQSLLLEAWKPVSIGYKRRWWDCIALPDDVDLSDEGAFRMQIKNLACTSLELLKTAIFDKECEARIQPLHFEYDLYIVSTS</sequence>
<evidence type="ECO:0000256" key="1">
    <source>
        <dbReference type="ARBA" id="ARBA00022723"/>
    </source>
</evidence>
<name>D7L0X2_ARALL</name>
<gene>
    <name evidence="5" type="ORF">ARALYDRAFT_898635</name>
</gene>
<dbReference type="InterPro" id="IPR002893">
    <property type="entry name" value="Znf_MYND"/>
</dbReference>
<dbReference type="PANTHER" id="PTHR47436">
    <property type="entry name" value="HISTONE-LYSINE N-METHYLTRANSFERASE ATXR2"/>
    <property type="match status" value="1"/>
</dbReference>
<reference evidence="6" key="1">
    <citation type="journal article" date="2011" name="Nat. Genet.">
        <title>The Arabidopsis lyrata genome sequence and the basis of rapid genome size change.</title>
        <authorList>
            <person name="Hu T.T."/>
            <person name="Pattyn P."/>
            <person name="Bakker E.G."/>
            <person name="Cao J."/>
            <person name="Cheng J.-F."/>
            <person name="Clark R.M."/>
            <person name="Fahlgren N."/>
            <person name="Fawcett J.A."/>
            <person name="Grimwood J."/>
            <person name="Gundlach H."/>
            <person name="Haberer G."/>
            <person name="Hollister J.D."/>
            <person name="Ossowski S."/>
            <person name="Ottilar R.P."/>
            <person name="Salamov A.A."/>
            <person name="Schneeberger K."/>
            <person name="Spannagl M."/>
            <person name="Wang X."/>
            <person name="Yang L."/>
            <person name="Nasrallah M.E."/>
            <person name="Bergelson J."/>
            <person name="Carrington J.C."/>
            <person name="Gaut B.S."/>
            <person name="Schmutz J."/>
            <person name="Mayer K.F.X."/>
            <person name="Van de Peer Y."/>
            <person name="Grigoriev I.V."/>
            <person name="Nordborg M."/>
            <person name="Weigel D."/>
            <person name="Guo Y.-L."/>
        </authorList>
    </citation>
    <scope>NUCLEOTIDE SEQUENCE [LARGE SCALE GENOMIC DNA]</scope>
    <source>
        <strain evidence="6">cv. MN47</strain>
    </source>
</reference>
<dbReference type="Proteomes" id="UP000008694">
    <property type="component" value="Unassembled WGS sequence"/>
</dbReference>
<accession>D7L0X2</accession>
<evidence type="ECO:0000259" key="4">
    <source>
        <dbReference type="Pfam" id="PF01753"/>
    </source>
</evidence>
<dbReference type="STRING" id="81972.D7L0X2"/>
<dbReference type="InterPro" id="IPR044237">
    <property type="entry name" value="ATXR2-like"/>
</dbReference>
<dbReference type="PANTHER" id="PTHR47436:SF1">
    <property type="entry name" value="SET DOMAIN-CONTAINING PROTEIN"/>
    <property type="match status" value="1"/>
</dbReference>
<dbReference type="AlphaFoldDB" id="D7L0X2"/>
<feature type="domain" description="MYND-type" evidence="4">
    <location>
        <begin position="172"/>
        <end position="201"/>
    </location>
</feature>
<dbReference type="eggNOG" id="KOG2084">
    <property type="taxonomic scope" value="Eukaryota"/>
</dbReference>
<dbReference type="Gene3D" id="6.10.140.2220">
    <property type="match status" value="1"/>
</dbReference>